<dbReference type="InterPro" id="IPR044275">
    <property type="entry name" value="KRP"/>
</dbReference>
<feature type="compositionally biased region" description="Low complexity" evidence="5">
    <location>
        <begin position="55"/>
        <end position="67"/>
    </location>
</feature>
<evidence type="ECO:0000256" key="1">
    <source>
        <dbReference type="ARBA" id="ARBA00004642"/>
    </source>
</evidence>
<comment type="subcellular location">
    <subcellularLocation>
        <location evidence="1">Nucleus</location>
        <location evidence="1">Nucleoplasm</location>
    </subcellularLocation>
</comment>
<dbReference type="STRING" id="3750.A0A498IA51"/>
<comment type="similarity">
    <text evidence="2">Belongs to the CDI family. ICK/KRP subfamily.</text>
</comment>
<protein>
    <recommendedName>
        <fullName evidence="6">Cyclin-dependent kinase inhibitor domain-containing protein</fullName>
    </recommendedName>
</protein>
<keyword evidence="8" id="KW-1185">Reference proteome</keyword>
<keyword evidence="4" id="KW-0131">Cell cycle</keyword>
<dbReference type="Gene3D" id="4.10.365.10">
    <property type="entry name" value="p27"/>
    <property type="match status" value="1"/>
</dbReference>
<evidence type="ECO:0000256" key="4">
    <source>
        <dbReference type="ARBA" id="ARBA00023306"/>
    </source>
</evidence>
<sequence length="128" mass="14891">MQNLYFFYKRITASSSKLNLGYIFLLVISNGFDLLYDRTTRESTPCSLIRDPDTIRTPGSTTRPTSSAEANRRIQNSSQRHIPTAHDMNEFFAGAEEEMQKKFIEKYNYDPVNDKPLPGRYEWEKVDP</sequence>
<feature type="region of interest" description="Disordered" evidence="5">
    <location>
        <begin position="46"/>
        <end position="81"/>
    </location>
</feature>
<dbReference type="Proteomes" id="UP000290289">
    <property type="component" value="Chromosome 12"/>
</dbReference>
<accession>A0A498IA51</accession>
<dbReference type="AlphaFoldDB" id="A0A498IA51"/>
<dbReference type="InterPro" id="IPR003175">
    <property type="entry name" value="CDI_dom"/>
</dbReference>
<feature type="domain" description="Cyclin-dependent kinase inhibitor" evidence="6">
    <location>
        <begin position="80"/>
        <end position="126"/>
    </location>
</feature>
<organism evidence="7 8">
    <name type="scientific">Malus domestica</name>
    <name type="common">Apple</name>
    <name type="synonym">Pyrus malus</name>
    <dbReference type="NCBI Taxonomy" id="3750"/>
    <lineage>
        <taxon>Eukaryota</taxon>
        <taxon>Viridiplantae</taxon>
        <taxon>Streptophyta</taxon>
        <taxon>Embryophyta</taxon>
        <taxon>Tracheophyta</taxon>
        <taxon>Spermatophyta</taxon>
        <taxon>Magnoliopsida</taxon>
        <taxon>eudicotyledons</taxon>
        <taxon>Gunneridae</taxon>
        <taxon>Pentapetalae</taxon>
        <taxon>rosids</taxon>
        <taxon>fabids</taxon>
        <taxon>Rosales</taxon>
        <taxon>Rosaceae</taxon>
        <taxon>Amygdaloideae</taxon>
        <taxon>Maleae</taxon>
        <taxon>Malus</taxon>
    </lineage>
</organism>
<dbReference type="GO" id="GO:0004861">
    <property type="term" value="F:cyclin-dependent protein serine/threonine kinase inhibitor activity"/>
    <property type="evidence" value="ECO:0007669"/>
    <property type="project" value="InterPro"/>
</dbReference>
<dbReference type="Pfam" id="PF02234">
    <property type="entry name" value="CDI"/>
    <property type="match status" value="1"/>
</dbReference>
<keyword evidence="3" id="KW-0649">Protein kinase inhibitor</keyword>
<proteinExistence type="inferred from homology"/>
<comment type="caution">
    <text evidence="7">The sequence shown here is derived from an EMBL/GenBank/DDBJ whole genome shotgun (WGS) entry which is preliminary data.</text>
</comment>
<dbReference type="GO" id="GO:0051726">
    <property type="term" value="P:regulation of cell cycle"/>
    <property type="evidence" value="ECO:0007669"/>
    <property type="project" value="InterPro"/>
</dbReference>
<evidence type="ECO:0000256" key="2">
    <source>
        <dbReference type="ARBA" id="ARBA00010274"/>
    </source>
</evidence>
<reference evidence="7 8" key="1">
    <citation type="submission" date="2018-10" db="EMBL/GenBank/DDBJ databases">
        <title>A high-quality apple genome assembly.</title>
        <authorList>
            <person name="Hu J."/>
        </authorList>
    </citation>
    <scope>NUCLEOTIDE SEQUENCE [LARGE SCALE GENOMIC DNA]</scope>
    <source>
        <strain evidence="8">cv. HFTH1</strain>
        <tissue evidence="7">Young leaf</tissue>
    </source>
</reference>
<name>A0A498IA51_MALDO</name>
<dbReference type="EMBL" id="RDQH01000338">
    <property type="protein sequence ID" value="RXH80628.1"/>
    <property type="molecule type" value="Genomic_DNA"/>
</dbReference>
<evidence type="ECO:0000313" key="7">
    <source>
        <dbReference type="EMBL" id="RXH80628.1"/>
    </source>
</evidence>
<gene>
    <name evidence="7" type="ORF">DVH24_004542</name>
</gene>
<evidence type="ECO:0000256" key="3">
    <source>
        <dbReference type="ARBA" id="ARBA00023013"/>
    </source>
</evidence>
<evidence type="ECO:0000256" key="5">
    <source>
        <dbReference type="SAM" id="MobiDB-lite"/>
    </source>
</evidence>
<evidence type="ECO:0000313" key="8">
    <source>
        <dbReference type="Proteomes" id="UP000290289"/>
    </source>
</evidence>
<evidence type="ECO:0000259" key="6">
    <source>
        <dbReference type="Pfam" id="PF02234"/>
    </source>
</evidence>
<dbReference type="GO" id="GO:0005654">
    <property type="term" value="C:nucleoplasm"/>
    <property type="evidence" value="ECO:0007669"/>
    <property type="project" value="UniProtKB-SubCell"/>
</dbReference>
<dbReference type="PANTHER" id="PTHR46776">
    <property type="entry name" value="CYCLIN-DEPENDENT KINASE INHIBITOR 4-RELATED"/>
    <property type="match status" value="1"/>
</dbReference>
<dbReference type="InterPro" id="IPR044898">
    <property type="entry name" value="CDI_dom_sf"/>
</dbReference>